<keyword evidence="11 18" id="KW-1133">Transmembrane helix</keyword>
<keyword evidence="22" id="KW-1185">Reference proteome</keyword>
<dbReference type="Pfam" id="PF00072">
    <property type="entry name" value="Response_reg"/>
    <property type="match status" value="1"/>
</dbReference>
<sequence length="1139" mass="126749">MSRLVAQHQHQKLTMRLTRSFSRLEDFGFSLTGLLVWPGTVIGMHYALGPQALWVWLPAVIVAILLNLQLARLGSYWPEMSGGTSNYATRLLKPYPGLGLYAASGYFISWAALIPINAIVLTDLIAALLTPYSIEIPNTALNIGFTLIAFILAFSGNRALAILHLIFMLPAIGFLLVFAIQGLGWLVLSPDSPGFFPDRWSPFAPVEWAKWYLVAVYAVYASEGATAFIADSRQPSSALHYLKLTAGLLPIVYIGGSWVVMRLDSDRTFGDDALVNLIQSAQAFWGDSATVLIVLLIAFASLLSCATTVALSARVLYQLALDDYIAPVFGVVSRRGVLGPALTATLIISIACLIWGNVLRIISITGIGYLVSMMVLHLGLWLNREKPEVLWPWWSLGFLIIETLVLVVGGLAWSVTDFCVGLAIPIVLILADRAIDQWSLKLPIFQPTWWNKRYQMRPAGDFNDFVGLQVSVLIFLVCGAAALGWSMSSRFHWLPPEIRNSVLVIVILTVGFVGVAIACWTSLPQVARIAEAREQAELLFTIAQDAIGAIDRLGVIRQVNPAMTALFETDRRDLIGRPLKDYLRNLPDTVESWPRLSEQQLILGERAIVLEMSTSELTHNFFEENVIILRDITEQKQAEAALRKSESQLREQAQQLELRVQERTAELQLAKEKADTASAAKSNFIASMSHELRTPLNAILGFSQLMIRSQTLPEEQQENVSIINRSGEHLLTLINNVLDLSKIEAGRTTLNPKNFDLYRLLSDIEDLLHLKAEAKGLNLAVAWEPDLTRYICTDELKVRQILINLINNAIKFTETGGVSVRVAPSPIYSDTQIKLIFEVEDTGAGIAEQELDQLFEAFSQTTSGKKSQEGTGLGLTISRSFVQLMGGELTVQSQVGKGTVFQFDINAIPIERDQVEERRPKRHVIALEPGQPRYRILLVDDKPLNRKLLNQLLSPLGFELKEASNGKEAIENWHSWEPHLIWMDMRMPVLDGYEATRRIKATIQGQNTVIIALTASVLEEERAVVVSAGCDDFLRKPFRQEEILEAIQKHLGVRYVYEGLEEIDTSSATSTENTLTREALMELPETLRQQLQELLLTGNLKLLAIVLDEIAADDPALAQAIKACCDRFDYQKILNLLTE</sequence>
<comment type="similarity">
    <text evidence="3">In the N-terminal section; belongs to the phytochrome family.</text>
</comment>
<evidence type="ECO:0000259" key="20">
    <source>
        <dbReference type="PROSITE" id="PS50110"/>
    </source>
</evidence>
<dbReference type="SMART" id="SM00448">
    <property type="entry name" value="REC"/>
    <property type="match status" value="1"/>
</dbReference>
<dbReference type="InterPro" id="IPR001789">
    <property type="entry name" value="Sig_transdc_resp-reg_receiver"/>
</dbReference>
<protein>
    <recommendedName>
        <fullName evidence="15">Circadian input-output histidine kinase CikA</fullName>
        <ecNumber evidence="4">2.7.13.3</ecNumber>
    </recommendedName>
</protein>
<dbReference type="InterPro" id="IPR036097">
    <property type="entry name" value="HisK_dim/P_sf"/>
</dbReference>
<dbReference type="SUPFAM" id="SSF47384">
    <property type="entry name" value="Homodimeric domain of signal transducing histidine kinase"/>
    <property type="match status" value="1"/>
</dbReference>
<dbReference type="Gene3D" id="3.30.565.10">
    <property type="entry name" value="Histidine kinase-like ATPase, C-terminal domain"/>
    <property type="match status" value="1"/>
</dbReference>
<dbReference type="SUPFAM" id="SSF55785">
    <property type="entry name" value="PYP-like sensor domain (PAS domain)"/>
    <property type="match status" value="1"/>
</dbReference>
<feature type="transmembrane region" description="Helical" evidence="18">
    <location>
        <begin position="413"/>
        <end position="431"/>
    </location>
</feature>
<dbReference type="Gene3D" id="1.10.287.130">
    <property type="match status" value="1"/>
</dbReference>
<dbReference type="SMART" id="SM00387">
    <property type="entry name" value="HATPase_c"/>
    <property type="match status" value="1"/>
</dbReference>
<keyword evidence="10" id="KW-0067">ATP-binding</keyword>
<evidence type="ECO:0000256" key="7">
    <source>
        <dbReference type="ARBA" id="ARBA00022692"/>
    </source>
</evidence>
<dbReference type="SUPFAM" id="SSF52172">
    <property type="entry name" value="CheY-like"/>
    <property type="match status" value="1"/>
</dbReference>
<feature type="transmembrane region" description="Helical" evidence="18">
    <location>
        <begin position="136"/>
        <end position="154"/>
    </location>
</feature>
<dbReference type="InterPro" id="IPR035965">
    <property type="entry name" value="PAS-like_dom_sf"/>
</dbReference>
<comment type="caution">
    <text evidence="21">The sequence shown here is derived from an EMBL/GenBank/DDBJ whole genome shotgun (WGS) entry which is preliminary data.</text>
</comment>
<evidence type="ECO:0000259" key="19">
    <source>
        <dbReference type="PROSITE" id="PS50109"/>
    </source>
</evidence>
<evidence type="ECO:0000256" key="13">
    <source>
        <dbReference type="ARBA" id="ARBA00023136"/>
    </source>
</evidence>
<dbReference type="InterPro" id="IPR005467">
    <property type="entry name" value="His_kinase_dom"/>
</dbReference>
<evidence type="ECO:0000313" key="22">
    <source>
        <dbReference type="Proteomes" id="UP000183940"/>
    </source>
</evidence>
<dbReference type="Pfam" id="PF00512">
    <property type="entry name" value="HisKA"/>
    <property type="match status" value="1"/>
</dbReference>
<dbReference type="Proteomes" id="UP000183940">
    <property type="component" value="Unassembled WGS sequence"/>
</dbReference>
<dbReference type="AlphaFoldDB" id="A0A1L9QM02"/>
<dbReference type="PROSITE" id="PS50109">
    <property type="entry name" value="HIS_KIN"/>
    <property type="match status" value="1"/>
</dbReference>
<dbReference type="PANTHER" id="PTHR45339">
    <property type="entry name" value="HYBRID SIGNAL TRANSDUCTION HISTIDINE KINASE J"/>
    <property type="match status" value="1"/>
</dbReference>
<keyword evidence="5 16" id="KW-0597">Phosphoprotein</keyword>
<comment type="catalytic activity">
    <reaction evidence="1">
        <text>ATP + protein L-histidine = ADP + protein N-phospho-L-histidine.</text>
        <dbReference type="EC" id="2.7.13.3"/>
    </reaction>
</comment>
<evidence type="ECO:0000256" key="4">
    <source>
        <dbReference type="ARBA" id="ARBA00012438"/>
    </source>
</evidence>
<evidence type="ECO:0000256" key="16">
    <source>
        <dbReference type="PROSITE-ProRule" id="PRU00169"/>
    </source>
</evidence>
<dbReference type="InterPro" id="IPR004358">
    <property type="entry name" value="Sig_transdc_His_kin-like_C"/>
</dbReference>
<dbReference type="FunFam" id="3.30.565.10:FF:000010">
    <property type="entry name" value="Sensor histidine kinase RcsC"/>
    <property type="match status" value="1"/>
</dbReference>
<dbReference type="SMART" id="SM00388">
    <property type="entry name" value="HisKA"/>
    <property type="match status" value="1"/>
</dbReference>
<dbReference type="Gene3D" id="3.40.50.2300">
    <property type="match status" value="1"/>
</dbReference>
<dbReference type="InterPro" id="IPR002293">
    <property type="entry name" value="AA/rel_permease1"/>
</dbReference>
<feature type="transmembrane region" description="Helical" evidence="18">
    <location>
        <begin position="27"/>
        <end position="47"/>
    </location>
</feature>
<keyword evidence="14" id="KW-0131">Cell cycle</keyword>
<gene>
    <name evidence="21" type="ORF">BI308_20770</name>
</gene>
<feature type="transmembrane region" description="Helical" evidence="18">
    <location>
        <begin position="291"/>
        <end position="317"/>
    </location>
</feature>
<feature type="modified residue" description="4-aspartylphosphate" evidence="16">
    <location>
        <position position="984"/>
    </location>
</feature>
<organism evidence="21 22">
    <name type="scientific">Roseofilum reptotaenium AO1-A</name>
    <dbReference type="NCBI Taxonomy" id="1925591"/>
    <lineage>
        <taxon>Bacteria</taxon>
        <taxon>Bacillati</taxon>
        <taxon>Cyanobacteriota</taxon>
        <taxon>Cyanophyceae</taxon>
        <taxon>Desertifilales</taxon>
        <taxon>Desertifilaceae</taxon>
        <taxon>Roseofilum</taxon>
    </lineage>
</organism>
<feature type="domain" description="Response regulatory" evidence="20">
    <location>
        <begin position="935"/>
        <end position="1051"/>
    </location>
</feature>
<evidence type="ECO:0000256" key="3">
    <source>
        <dbReference type="ARBA" id="ARBA00006402"/>
    </source>
</evidence>
<feature type="transmembrane region" description="Helical" evidence="18">
    <location>
        <begin position="241"/>
        <end position="261"/>
    </location>
</feature>
<feature type="transmembrane region" description="Helical" evidence="18">
    <location>
        <begin position="389"/>
        <end position="407"/>
    </location>
</feature>
<dbReference type="Gene3D" id="1.20.1740.10">
    <property type="entry name" value="Amino acid/polyamine transporter I"/>
    <property type="match status" value="1"/>
</dbReference>
<dbReference type="InterPro" id="IPR003661">
    <property type="entry name" value="HisK_dim/P_dom"/>
</dbReference>
<feature type="transmembrane region" description="Helical" evidence="18">
    <location>
        <begin position="462"/>
        <end position="482"/>
    </location>
</feature>
<feature type="transmembrane region" description="Helical" evidence="18">
    <location>
        <begin position="502"/>
        <end position="523"/>
    </location>
</feature>
<evidence type="ECO:0000256" key="12">
    <source>
        <dbReference type="ARBA" id="ARBA00023012"/>
    </source>
</evidence>
<keyword evidence="8" id="KW-0547">Nucleotide-binding</keyword>
<keyword evidence="6" id="KW-0808">Transferase</keyword>
<dbReference type="InterPro" id="IPR000014">
    <property type="entry name" value="PAS"/>
</dbReference>
<dbReference type="NCBIfam" id="TIGR00229">
    <property type="entry name" value="sensory_box"/>
    <property type="match status" value="1"/>
</dbReference>
<dbReference type="Pfam" id="PF02518">
    <property type="entry name" value="HATPase_c"/>
    <property type="match status" value="1"/>
</dbReference>
<dbReference type="GO" id="GO:0022857">
    <property type="term" value="F:transmembrane transporter activity"/>
    <property type="evidence" value="ECO:0007669"/>
    <property type="project" value="InterPro"/>
</dbReference>
<dbReference type="CDD" id="cd16922">
    <property type="entry name" value="HATPase_EvgS-ArcB-TorS-like"/>
    <property type="match status" value="1"/>
</dbReference>
<evidence type="ECO:0000256" key="2">
    <source>
        <dbReference type="ARBA" id="ARBA00004141"/>
    </source>
</evidence>
<dbReference type="Gene3D" id="3.30.450.20">
    <property type="entry name" value="PAS domain"/>
    <property type="match status" value="1"/>
</dbReference>
<evidence type="ECO:0000256" key="8">
    <source>
        <dbReference type="ARBA" id="ARBA00022741"/>
    </source>
</evidence>
<keyword evidence="17" id="KW-0175">Coiled coil</keyword>
<dbReference type="CDD" id="cd00082">
    <property type="entry name" value="HisKA"/>
    <property type="match status" value="1"/>
</dbReference>
<dbReference type="PROSITE" id="PS50110">
    <property type="entry name" value="RESPONSE_REGULATORY"/>
    <property type="match status" value="1"/>
</dbReference>
<evidence type="ECO:0000256" key="1">
    <source>
        <dbReference type="ARBA" id="ARBA00000085"/>
    </source>
</evidence>
<accession>A0A1L9QM02</accession>
<evidence type="ECO:0000256" key="18">
    <source>
        <dbReference type="SAM" id="Phobius"/>
    </source>
</evidence>
<dbReference type="EC" id="2.7.13.3" evidence="4"/>
<dbReference type="FunFam" id="1.10.287.130:FF:000038">
    <property type="entry name" value="Sensory transduction histidine kinase"/>
    <property type="match status" value="1"/>
</dbReference>
<name>A0A1L9QM02_9CYAN</name>
<evidence type="ECO:0000313" key="21">
    <source>
        <dbReference type="EMBL" id="OJJ20642.1"/>
    </source>
</evidence>
<feature type="transmembrane region" description="Helical" evidence="18">
    <location>
        <begin position="337"/>
        <end position="356"/>
    </location>
</feature>
<evidence type="ECO:0000256" key="9">
    <source>
        <dbReference type="ARBA" id="ARBA00022777"/>
    </source>
</evidence>
<dbReference type="PRINTS" id="PR00344">
    <property type="entry name" value="BCTRLSENSOR"/>
</dbReference>
<feature type="domain" description="Histidine kinase" evidence="19">
    <location>
        <begin position="687"/>
        <end position="909"/>
    </location>
</feature>
<keyword evidence="13 18" id="KW-0472">Membrane</keyword>
<dbReference type="InterPro" id="IPR003594">
    <property type="entry name" value="HATPase_dom"/>
</dbReference>
<dbReference type="GO" id="GO:0016020">
    <property type="term" value="C:membrane"/>
    <property type="evidence" value="ECO:0007669"/>
    <property type="project" value="UniProtKB-SubCell"/>
</dbReference>
<evidence type="ECO:0000256" key="5">
    <source>
        <dbReference type="ARBA" id="ARBA00022553"/>
    </source>
</evidence>
<keyword evidence="7 18" id="KW-0812">Transmembrane</keyword>
<evidence type="ECO:0000256" key="15">
    <source>
        <dbReference type="ARBA" id="ARBA00074306"/>
    </source>
</evidence>
<dbReference type="GO" id="GO:0005524">
    <property type="term" value="F:ATP binding"/>
    <property type="evidence" value="ECO:0007669"/>
    <property type="project" value="UniProtKB-KW"/>
</dbReference>
<dbReference type="GO" id="GO:0000155">
    <property type="term" value="F:phosphorelay sensor kinase activity"/>
    <property type="evidence" value="ECO:0007669"/>
    <property type="project" value="InterPro"/>
</dbReference>
<keyword evidence="9" id="KW-0418">Kinase</keyword>
<dbReference type="InterPro" id="IPR036890">
    <property type="entry name" value="HATPase_C_sf"/>
</dbReference>
<dbReference type="InterPro" id="IPR011006">
    <property type="entry name" value="CheY-like_superfamily"/>
</dbReference>
<feature type="transmembrane region" description="Helical" evidence="18">
    <location>
        <begin position="53"/>
        <end position="74"/>
    </location>
</feature>
<feature type="transmembrane region" description="Helical" evidence="18">
    <location>
        <begin position="95"/>
        <end position="116"/>
    </location>
</feature>
<proteinExistence type="inferred from homology"/>
<reference evidence="21" key="1">
    <citation type="submission" date="2016-10" db="EMBL/GenBank/DDBJ databases">
        <title>CRISPR-Cas defence system in Roseofilum reptotaenium: evidence of a bacteriophage-cyanobacterium arms race in the coral black band disease.</title>
        <authorList>
            <person name="Buerger P."/>
            <person name="Wood-Charlson E.M."/>
            <person name="Weynberg K.D."/>
            <person name="Willis B."/>
            <person name="Van Oppen M.J."/>
        </authorList>
    </citation>
    <scope>NUCLEOTIDE SEQUENCE [LARGE SCALE GENOMIC DNA]</scope>
    <source>
        <strain evidence="21">AO1-A</strain>
    </source>
</reference>
<evidence type="ECO:0000256" key="14">
    <source>
        <dbReference type="ARBA" id="ARBA00023306"/>
    </source>
</evidence>
<feature type="transmembrane region" description="Helical" evidence="18">
    <location>
        <begin position="362"/>
        <end position="382"/>
    </location>
</feature>
<dbReference type="PANTHER" id="PTHR45339:SF1">
    <property type="entry name" value="HYBRID SIGNAL TRANSDUCTION HISTIDINE KINASE J"/>
    <property type="match status" value="1"/>
</dbReference>
<dbReference type="CDD" id="cd17546">
    <property type="entry name" value="REC_hyHK_CKI1_RcsC-like"/>
    <property type="match status" value="1"/>
</dbReference>
<evidence type="ECO:0000256" key="10">
    <source>
        <dbReference type="ARBA" id="ARBA00022840"/>
    </source>
</evidence>
<feature type="transmembrane region" description="Helical" evidence="18">
    <location>
        <begin position="161"/>
        <end position="188"/>
    </location>
</feature>
<dbReference type="EMBL" id="MLAW01000048">
    <property type="protein sequence ID" value="OJJ20642.1"/>
    <property type="molecule type" value="Genomic_DNA"/>
</dbReference>
<dbReference type="SUPFAM" id="SSF55874">
    <property type="entry name" value="ATPase domain of HSP90 chaperone/DNA topoisomerase II/histidine kinase"/>
    <property type="match status" value="1"/>
</dbReference>
<dbReference type="STRING" id="1925591.BI308_20770"/>
<dbReference type="Pfam" id="PF13520">
    <property type="entry name" value="AA_permease_2"/>
    <property type="match status" value="1"/>
</dbReference>
<feature type="coiled-coil region" evidence="17">
    <location>
        <begin position="635"/>
        <end position="673"/>
    </location>
</feature>
<evidence type="ECO:0000256" key="17">
    <source>
        <dbReference type="SAM" id="Coils"/>
    </source>
</evidence>
<comment type="subcellular location">
    <subcellularLocation>
        <location evidence="2">Membrane</location>
        <topology evidence="2">Multi-pass membrane protein</topology>
    </subcellularLocation>
</comment>
<evidence type="ECO:0000256" key="6">
    <source>
        <dbReference type="ARBA" id="ARBA00022679"/>
    </source>
</evidence>
<evidence type="ECO:0000256" key="11">
    <source>
        <dbReference type="ARBA" id="ARBA00022989"/>
    </source>
</evidence>
<keyword evidence="12" id="KW-0902">Two-component regulatory system</keyword>